<evidence type="ECO:0000256" key="7">
    <source>
        <dbReference type="ARBA" id="ARBA00029447"/>
    </source>
</evidence>
<dbReference type="CDD" id="cd06225">
    <property type="entry name" value="HAMP"/>
    <property type="match status" value="1"/>
</dbReference>
<dbReference type="SUPFAM" id="SSF103190">
    <property type="entry name" value="Sensory domain-like"/>
    <property type="match status" value="1"/>
</dbReference>
<dbReference type="RefSeq" id="WP_091456639.1">
    <property type="nucleotide sequence ID" value="NZ_FOGD01000005.1"/>
</dbReference>
<dbReference type="Pfam" id="PF02743">
    <property type="entry name" value="dCache_1"/>
    <property type="match status" value="1"/>
</dbReference>
<protein>
    <submittedName>
        <fullName evidence="12">Methyl-accepting chemotaxis sensory transducer with Cache sensor</fullName>
    </submittedName>
</protein>
<dbReference type="STRING" id="180197.SAMN02982919_01963"/>
<evidence type="ECO:0000256" key="5">
    <source>
        <dbReference type="ARBA" id="ARBA00022989"/>
    </source>
</evidence>
<accession>A0A1H9MD99</accession>
<dbReference type="PANTHER" id="PTHR43531">
    <property type="entry name" value="PROTEIN ICFG"/>
    <property type="match status" value="1"/>
</dbReference>
<dbReference type="EMBL" id="FOGD01000005">
    <property type="protein sequence ID" value="SER21435.1"/>
    <property type="molecule type" value="Genomic_DNA"/>
</dbReference>
<dbReference type="FunFam" id="1.10.287.950:FF:000001">
    <property type="entry name" value="Methyl-accepting chemotaxis sensory transducer"/>
    <property type="match status" value="1"/>
</dbReference>
<dbReference type="Proteomes" id="UP000199766">
    <property type="component" value="Unassembled WGS sequence"/>
</dbReference>
<feature type="domain" description="Methyl-accepting transducer" evidence="10">
    <location>
        <begin position="360"/>
        <end position="589"/>
    </location>
</feature>
<evidence type="ECO:0000256" key="2">
    <source>
        <dbReference type="ARBA" id="ARBA00022475"/>
    </source>
</evidence>
<dbReference type="InterPro" id="IPR003660">
    <property type="entry name" value="HAMP_dom"/>
</dbReference>
<dbReference type="GO" id="GO:0006935">
    <property type="term" value="P:chemotaxis"/>
    <property type="evidence" value="ECO:0007669"/>
    <property type="project" value="TreeGrafter"/>
</dbReference>
<name>A0A1H9MD99_9BURK</name>
<dbReference type="Gene3D" id="3.30.450.20">
    <property type="entry name" value="PAS domain"/>
    <property type="match status" value="2"/>
</dbReference>
<organism evidence="12 13">
    <name type="scientific">Giesbergeria anulus</name>
    <dbReference type="NCBI Taxonomy" id="180197"/>
    <lineage>
        <taxon>Bacteria</taxon>
        <taxon>Pseudomonadati</taxon>
        <taxon>Pseudomonadota</taxon>
        <taxon>Betaproteobacteria</taxon>
        <taxon>Burkholderiales</taxon>
        <taxon>Comamonadaceae</taxon>
        <taxon>Giesbergeria</taxon>
    </lineage>
</organism>
<evidence type="ECO:0000259" key="11">
    <source>
        <dbReference type="PROSITE" id="PS50885"/>
    </source>
</evidence>
<keyword evidence="6 9" id="KW-0472">Membrane</keyword>
<dbReference type="CDD" id="cd11386">
    <property type="entry name" value="MCP_signal"/>
    <property type="match status" value="1"/>
</dbReference>
<evidence type="ECO:0000313" key="12">
    <source>
        <dbReference type="EMBL" id="SER21435.1"/>
    </source>
</evidence>
<evidence type="ECO:0000313" key="13">
    <source>
        <dbReference type="Proteomes" id="UP000199766"/>
    </source>
</evidence>
<dbReference type="PANTHER" id="PTHR43531:SF14">
    <property type="entry name" value="METHYL-ACCEPTING CHEMOTAXIS PROTEIN I-RELATED"/>
    <property type="match status" value="1"/>
</dbReference>
<dbReference type="InterPro" id="IPR004089">
    <property type="entry name" value="MCPsignal_dom"/>
</dbReference>
<feature type="domain" description="HAMP" evidence="11">
    <location>
        <begin position="301"/>
        <end position="355"/>
    </location>
</feature>
<evidence type="ECO:0000256" key="9">
    <source>
        <dbReference type="SAM" id="Phobius"/>
    </source>
</evidence>
<keyword evidence="8" id="KW-0807">Transducer</keyword>
<dbReference type="SMART" id="SM00304">
    <property type="entry name" value="HAMP"/>
    <property type="match status" value="1"/>
</dbReference>
<dbReference type="PROSITE" id="PS50111">
    <property type="entry name" value="CHEMOTAXIS_TRANSDUC_2"/>
    <property type="match status" value="1"/>
</dbReference>
<comment type="similarity">
    <text evidence="7">Belongs to the methyl-accepting chemotaxis (MCP) protein family.</text>
</comment>
<dbReference type="PROSITE" id="PS50885">
    <property type="entry name" value="HAMP"/>
    <property type="match status" value="1"/>
</dbReference>
<comment type="subcellular location">
    <subcellularLocation>
        <location evidence="1">Cell membrane</location>
        <topology evidence="1">Multi-pass membrane protein</topology>
    </subcellularLocation>
</comment>
<evidence type="ECO:0000259" key="10">
    <source>
        <dbReference type="PROSITE" id="PS50111"/>
    </source>
</evidence>
<keyword evidence="13" id="KW-1185">Reference proteome</keyword>
<evidence type="ECO:0000256" key="4">
    <source>
        <dbReference type="ARBA" id="ARBA00022692"/>
    </source>
</evidence>
<dbReference type="InterPro" id="IPR029151">
    <property type="entry name" value="Sensor-like_sf"/>
</dbReference>
<dbReference type="Pfam" id="PF00672">
    <property type="entry name" value="HAMP"/>
    <property type="match status" value="1"/>
</dbReference>
<proteinExistence type="inferred from homology"/>
<evidence type="ECO:0000256" key="8">
    <source>
        <dbReference type="PROSITE-ProRule" id="PRU00284"/>
    </source>
</evidence>
<dbReference type="GO" id="GO:0004888">
    <property type="term" value="F:transmembrane signaling receptor activity"/>
    <property type="evidence" value="ECO:0007669"/>
    <property type="project" value="TreeGrafter"/>
</dbReference>
<dbReference type="Pfam" id="PF00015">
    <property type="entry name" value="MCPsignal"/>
    <property type="match status" value="1"/>
</dbReference>
<keyword evidence="2" id="KW-1003">Cell membrane</keyword>
<keyword evidence="4 9" id="KW-0812">Transmembrane</keyword>
<feature type="transmembrane region" description="Helical" evidence="9">
    <location>
        <begin position="280"/>
        <end position="300"/>
    </location>
</feature>
<evidence type="ECO:0000256" key="6">
    <source>
        <dbReference type="ARBA" id="ARBA00023136"/>
    </source>
</evidence>
<dbReference type="InterPro" id="IPR051310">
    <property type="entry name" value="MCP_chemotaxis"/>
</dbReference>
<reference evidence="12 13" key="1">
    <citation type="submission" date="2016-10" db="EMBL/GenBank/DDBJ databases">
        <authorList>
            <person name="de Groot N.N."/>
        </authorList>
    </citation>
    <scope>NUCLEOTIDE SEQUENCE [LARGE SCALE GENOMIC DNA]</scope>
    <source>
        <strain evidence="12 13">ATCC 35958</strain>
    </source>
</reference>
<keyword evidence="5 9" id="KW-1133">Transmembrane helix</keyword>
<keyword evidence="3" id="KW-0488">Methylation</keyword>
<dbReference type="SMART" id="SM00283">
    <property type="entry name" value="MA"/>
    <property type="match status" value="1"/>
</dbReference>
<dbReference type="OrthoDB" id="2489132at2"/>
<dbReference type="CDD" id="cd12913">
    <property type="entry name" value="PDC1_MCP_like"/>
    <property type="match status" value="1"/>
</dbReference>
<evidence type="ECO:0000256" key="1">
    <source>
        <dbReference type="ARBA" id="ARBA00004651"/>
    </source>
</evidence>
<evidence type="ECO:0000256" key="3">
    <source>
        <dbReference type="ARBA" id="ARBA00022481"/>
    </source>
</evidence>
<dbReference type="InterPro" id="IPR033479">
    <property type="entry name" value="dCache_1"/>
</dbReference>
<dbReference type="CDD" id="cd12912">
    <property type="entry name" value="PDC2_MCP_like"/>
    <property type="match status" value="1"/>
</dbReference>
<dbReference type="AlphaFoldDB" id="A0A1H9MD99"/>
<dbReference type="GO" id="GO:0005886">
    <property type="term" value="C:plasma membrane"/>
    <property type="evidence" value="ECO:0007669"/>
    <property type="project" value="UniProtKB-SubCell"/>
</dbReference>
<dbReference type="Gene3D" id="1.10.287.950">
    <property type="entry name" value="Methyl-accepting chemotaxis protein"/>
    <property type="match status" value="1"/>
</dbReference>
<sequence length="621" mass="66256">MVSSLRTRLTLFSIAITTISLLVLTGAMLWMVRDHLLKAQDQRMSELTNIHAADLAAMVKDKRKATSAIKAAVNTAQDPSAPAPDPIPMLKVIKEAGGLDGAFFVYSDKRFAFIRKMPADFDGTQRPWYKQAVATGGSILTAPYIDMIYKKLTFAFAEPVMHNGQVIAVVGSNMTIDSINRTIANIHPTDKSFAFLINDDGKILAYPKADLVLKPVSAIAPSLNTELIQQLTRQGGYTKVAIDGADHMLYAAKVEGTPWLLAIGVDYNEAMHPLHQQLQVAALIAVLCVLAAIVVVKTVVGSQLQRLTRVRDALQDIASGEGDLTRRISESGNDELTHIAKAFNQFVDKMALVLQQIRSSSDAVRMASHEIANGNQDLSIRTEQQASSLQQTATVMEDLTTTVQQNAENARQANQLASDASQIAAHGGQVVGQVVQTMGGIDTASRKIVDIISVIDGIAFQTNILALNAAVEAARAGEQGRGFAVVAAEVRTLAQRSANAAKEIKTLIDASVAQVNAGSQLVHDAGETMEKVVESIRRVSAIVAEISAASQTQSNGIAGVGQSVTLMDQSTQQNAALVEQAAAAAQSLQQQASQLANVVAGFKLSGEQSPAMQVPPARRLR</sequence>
<dbReference type="GO" id="GO:0007165">
    <property type="term" value="P:signal transduction"/>
    <property type="evidence" value="ECO:0007669"/>
    <property type="project" value="UniProtKB-KW"/>
</dbReference>
<feature type="transmembrane region" description="Helical" evidence="9">
    <location>
        <begin position="12"/>
        <end position="32"/>
    </location>
</feature>
<gene>
    <name evidence="12" type="ORF">SAMN02982919_01963</name>
</gene>
<dbReference type="SUPFAM" id="SSF58104">
    <property type="entry name" value="Methyl-accepting chemotaxis protein (MCP) signaling domain"/>
    <property type="match status" value="1"/>
</dbReference>